<evidence type="ECO:0000313" key="16">
    <source>
        <dbReference type="Proteomes" id="UP001161325"/>
    </source>
</evidence>
<evidence type="ECO:0000259" key="14">
    <source>
        <dbReference type="Pfam" id="PF01502"/>
    </source>
</evidence>
<dbReference type="InterPro" id="IPR008179">
    <property type="entry name" value="HisE"/>
</dbReference>
<dbReference type="AlphaFoldDB" id="A0AA37Q8W0"/>
<dbReference type="GO" id="GO:0005737">
    <property type="term" value="C:cytoplasm"/>
    <property type="evidence" value="ECO:0007669"/>
    <property type="project" value="UniProtKB-SubCell"/>
</dbReference>
<dbReference type="GO" id="GO:0000105">
    <property type="term" value="P:L-histidine biosynthetic process"/>
    <property type="evidence" value="ECO:0007669"/>
    <property type="project" value="UniProtKB-UniRule"/>
</dbReference>
<dbReference type="Proteomes" id="UP001161325">
    <property type="component" value="Unassembled WGS sequence"/>
</dbReference>
<dbReference type="InterPro" id="IPR002496">
    <property type="entry name" value="PRib_AMP_CycHydrolase_dom"/>
</dbReference>
<dbReference type="SUPFAM" id="SSF141734">
    <property type="entry name" value="HisI-like"/>
    <property type="match status" value="1"/>
</dbReference>
<keyword evidence="12 13" id="KW-0511">Multifunctional enzyme</keyword>
<evidence type="ECO:0000256" key="8">
    <source>
        <dbReference type="ARBA" id="ARBA00022741"/>
    </source>
</evidence>
<keyword evidence="13" id="KW-0963">Cytoplasm</keyword>
<accession>A0AA37Q8W0</accession>
<reference evidence="15" key="1">
    <citation type="submission" date="2022-08" db="EMBL/GenBank/DDBJ databases">
        <title>Draft genome sequencing of Roseisolibacter agri AW1220.</title>
        <authorList>
            <person name="Tobiishi Y."/>
            <person name="Tonouchi A."/>
        </authorList>
    </citation>
    <scope>NUCLEOTIDE SEQUENCE</scope>
    <source>
        <strain evidence="15">AW1220</strain>
    </source>
</reference>
<evidence type="ECO:0000256" key="13">
    <source>
        <dbReference type="HAMAP-Rule" id="MF_01019"/>
    </source>
</evidence>
<feature type="region of interest" description="Phosphoribosyl-ATP pyrophosphohydrolase" evidence="13">
    <location>
        <begin position="111"/>
        <end position="212"/>
    </location>
</feature>
<dbReference type="Pfam" id="PF01503">
    <property type="entry name" value="PRA-PH"/>
    <property type="match status" value="1"/>
</dbReference>
<evidence type="ECO:0000313" key="15">
    <source>
        <dbReference type="EMBL" id="GLC24456.1"/>
    </source>
</evidence>
<comment type="similarity">
    <text evidence="6 13">In the N-terminal section; belongs to the PRA-CH family.</text>
</comment>
<comment type="subcellular location">
    <subcellularLocation>
        <location evidence="13">Cytoplasm</location>
    </subcellularLocation>
</comment>
<evidence type="ECO:0000256" key="9">
    <source>
        <dbReference type="ARBA" id="ARBA00022801"/>
    </source>
</evidence>
<dbReference type="NCBIfam" id="NF000768">
    <property type="entry name" value="PRK00051.1"/>
    <property type="match status" value="1"/>
</dbReference>
<keyword evidence="11 13" id="KW-0368">Histidine biosynthesis</keyword>
<name>A0AA37Q8W0_9BACT</name>
<dbReference type="EC" id="3.5.4.19" evidence="13"/>
<evidence type="ECO:0000256" key="6">
    <source>
        <dbReference type="ARBA" id="ARBA00008299"/>
    </source>
</evidence>
<comment type="caution">
    <text evidence="15">The sequence shown here is derived from an EMBL/GenBank/DDBJ whole genome shotgun (WGS) entry which is preliminary data.</text>
</comment>
<dbReference type="CDD" id="cd11534">
    <property type="entry name" value="NTP-PPase_HisIE_like"/>
    <property type="match status" value="1"/>
</dbReference>
<sequence>MLDLDTLDFMKGAGLVTVVAQDARTGAVLMVAHADREALERTLATGEMHYRSRTRGLWHKGATSGNVQRVVSLAADCDADAVLARVTPAGPACHTGATSCFGDVALGADALGALDATLAARAVATPPASPDARPSYTQRLLADRNLRLKKIGEEAAELVTACADADRERAAEEGADVVYHTLVALRAIGVTLDDVRAVLAARARADAPRATA</sequence>
<evidence type="ECO:0000256" key="12">
    <source>
        <dbReference type="ARBA" id="ARBA00023268"/>
    </source>
</evidence>
<dbReference type="Gene3D" id="3.10.20.810">
    <property type="entry name" value="Phosphoribosyl-AMP cyclohydrolase"/>
    <property type="match status" value="1"/>
</dbReference>
<protein>
    <recommendedName>
        <fullName evidence="13">Histidine biosynthesis bifunctional protein HisIE</fullName>
    </recommendedName>
    <domain>
        <recommendedName>
            <fullName evidence="13">Phosphoribosyl-AMP cyclohydrolase</fullName>
            <shortName evidence="13">PRA-CH</shortName>
            <ecNumber evidence="13">3.5.4.19</ecNumber>
        </recommendedName>
    </domain>
    <domain>
        <recommendedName>
            <fullName evidence="13">Phosphoribosyl-ATP pyrophosphatase</fullName>
            <shortName evidence="13">PRA-PH</shortName>
            <ecNumber evidence="13">3.6.1.31</ecNumber>
        </recommendedName>
    </domain>
</protein>
<dbReference type="GO" id="GO:0005524">
    <property type="term" value="F:ATP binding"/>
    <property type="evidence" value="ECO:0007669"/>
    <property type="project" value="UniProtKB-KW"/>
</dbReference>
<dbReference type="GO" id="GO:0004636">
    <property type="term" value="F:phosphoribosyl-ATP diphosphatase activity"/>
    <property type="evidence" value="ECO:0007669"/>
    <property type="project" value="UniProtKB-UniRule"/>
</dbReference>
<dbReference type="InterPro" id="IPR021130">
    <property type="entry name" value="PRib-ATP_PPHydrolase-like"/>
</dbReference>
<dbReference type="NCBIfam" id="TIGR03188">
    <property type="entry name" value="histidine_hisI"/>
    <property type="match status" value="1"/>
</dbReference>
<dbReference type="InterPro" id="IPR023019">
    <property type="entry name" value="His_synth_HisIE"/>
</dbReference>
<comment type="catalytic activity">
    <reaction evidence="1 13">
        <text>1-(5-phospho-beta-D-ribosyl)-5'-AMP + H2O = 1-(5-phospho-beta-D-ribosyl)-5-[(5-phospho-beta-D-ribosylamino)methylideneamino]imidazole-4-carboxamide</text>
        <dbReference type="Rhea" id="RHEA:20049"/>
        <dbReference type="ChEBI" id="CHEBI:15377"/>
        <dbReference type="ChEBI" id="CHEBI:58435"/>
        <dbReference type="ChEBI" id="CHEBI:59457"/>
        <dbReference type="EC" id="3.5.4.19"/>
    </reaction>
</comment>
<dbReference type="PANTHER" id="PTHR42945:SF1">
    <property type="entry name" value="HISTIDINE BIOSYNTHESIS BIFUNCTIONAL PROTEIN HIS7"/>
    <property type="match status" value="1"/>
</dbReference>
<dbReference type="HAMAP" id="MF_01019">
    <property type="entry name" value="HisIE"/>
    <property type="match status" value="1"/>
</dbReference>
<evidence type="ECO:0000256" key="10">
    <source>
        <dbReference type="ARBA" id="ARBA00022840"/>
    </source>
</evidence>
<dbReference type="NCBIfam" id="NF002747">
    <property type="entry name" value="PRK02759.1"/>
    <property type="match status" value="1"/>
</dbReference>
<feature type="region of interest" description="Phosphoribosyl-AMP cyclohydrolase" evidence="13">
    <location>
        <begin position="1"/>
        <end position="110"/>
    </location>
</feature>
<comment type="pathway">
    <text evidence="4 13">Amino-acid biosynthesis; L-histidine biosynthesis; L-histidine from 5-phospho-alpha-D-ribose 1-diphosphate: step 2/9.</text>
</comment>
<keyword evidence="16" id="KW-1185">Reference proteome</keyword>
<comment type="catalytic activity">
    <reaction evidence="2 13">
        <text>1-(5-phospho-beta-D-ribosyl)-ATP + H2O = 1-(5-phospho-beta-D-ribosyl)-5'-AMP + diphosphate + H(+)</text>
        <dbReference type="Rhea" id="RHEA:22828"/>
        <dbReference type="ChEBI" id="CHEBI:15377"/>
        <dbReference type="ChEBI" id="CHEBI:15378"/>
        <dbReference type="ChEBI" id="CHEBI:33019"/>
        <dbReference type="ChEBI" id="CHEBI:59457"/>
        <dbReference type="ChEBI" id="CHEBI:73183"/>
        <dbReference type="EC" id="3.6.1.31"/>
    </reaction>
</comment>
<dbReference type="EC" id="3.6.1.31" evidence="13"/>
<dbReference type="RefSeq" id="WP_284348904.1">
    <property type="nucleotide sequence ID" value="NZ_BRXS01000002.1"/>
</dbReference>
<keyword evidence="7 13" id="KW-0028">Amino-acid biosynthesis</keyword>
<keyword evidence="10 13" id="KW-0067">ATP-binding</keyword>
<dbReference type="InterPro" id="IPR038019">
    <property type="entry name" value="PRib_AMP_CycHydrolase_sf"/>
</dbReference>
<dbReference type="GO" id="GO:0004635">
    <property type="term" value="F:phosphoribosyl-AMP cyclohydrolase activity"/>
    <property type="evidence" value="ECO:0007669"/>
    <property type="project" value="UniProtKB-UniRule"/>
</dbReference>
<keyword evidence="9 13" id="KW-0378">Hydrolase</keyword>
<proteinExistence type="inferred from homology"/>
<organism evidence="15 16">
    <name type="scientific">Roseisolibacter agri</name>
    <dbReference type="NCBI Taxonomy" id="2014610"/>
    <lineage>
        <taxon>Bacteria</taxon>
        <taxon>Pseudomonadati</taxon>
        <taxon>Gemmatimonadota</taxon>
        <taxon>Gemmatimonadia</taxon>
        <taxon>Gemmatimonadales</taxon>
        <taxon>Gemmatimonadaceae</taxon>
        <taxon>Roseisolibacter</taxon>
    </lineage>
</organism>
<dbReference type="FunFam" id="3.10.20.810:FF:000001">
    <property type="entry name" value="Histidine biosynthesis bifunctional protein HisIE"/>
    <property type="match status" value="1"/>
</dbReference>
<evidence type="ECO:0000256" key="11">
    <source>
        <dbReference type="ARBA" id="ARBA00023102"/>
    </source>
</evidence>
<evidence type="ECO:0000256" key="7">
    <source>
        <dbReference type="ARBA" id="ARBA00022605"/>
    </source>
</evidence>
<evidence type="ECO:0000256" key="2">
    <source>
        <dbReference type="ARBA" id="ARBA00001460"/>
    </source>
</evidence>
<dbReference type="SUPFAM" id="SSF101386">
    <property type="entry name" value="all-alpha NTP pyrophosphatases"/>
    <property type="match status" value="1"/>
</dbReference>
<dbReference type="EMBL" id="BRXS01000002">
    <property type="protein sequence ID" value="GLC24456.1"/>
    <property type="molecule type" value="Genomic_DNA"/>
</dbReference>
<evidence type="ECO:0000256" key="4">
    <source>
        <dbReference type="ARBA" id="ARBA00005204"/>
    </source>
</evidence>
<gene>
    <name evidence="13 15" type="primary">hisI</name>
    <name evidence="13" type="synonym">hisIE</name>
    <name evidence="15" type="ORF">rosag_09690</name>
</gene>
<dbReference type="PANTHER" id="PTHR42945">
    <property type="entry name" value="HISTIDINE BIOSYNTHESIS BIFUNCTIONAL PROTEIN"/>
    <property type="match status" value="1"/>
</dbReference>
<comment type="pathway">
    <text evidence="3 13">Amino-acid biosynthesis; L-histidine biosynthesis; L-histidine from 5-phospho-alpha-D-ribose 1-diphosphate: step 3/9.</text>
</comment>
<comment type="similarity">
    <text evidence="5 13">In the C-terminal section; belongs to the PRA-PH family.</text>
</comment>
<keyword evidence="8 13" id="KW-0547">Nucleotide-binding</keyword>
<evidence type="ECO:0000256" key="5">
    <source>
        <dbReference type="ARBA" id="ARBA00007731"/>
    </source>
</evidence>
<evidence type="ECO:0000256" key="3">
    <source>
        <dbReference type="ARBA" id="ARBA00005169"/>
    </source>
</evidence>
<evidence type="ECO:0000256" key="1">
    <source>
        <dbReference type="ARBA" id="ARBA00000024"/>
    </source>
</evidence>
<feature type="domain" description="Phosphoribosyl-AMP cyclohydrolase" evidence="14">
    <location>
        <begin position="30"/>
        <end position="101"/>
    </location>
</feature>
<dbReference type="Pfam" id="PF01502">
    <property type="entry name" value="PRA-CH"/>
    <property type="match status" value="1"/>
</dbReference>
<dbReference type="Gene3D" id="1.10.287.1080">
    <property type="entry name" value="MazG-like"/>
    <property type="match status" value="1"/>
</dbReference>